<protein>
    <recommendedName>
        <fullName evidence="4">Ribonuclease G</fullName>
    </recommendedName>
</protein>
<dbReference type="GO" id="GO:0004519">
    <property type="term" value="F:endonuclease activity"/>
    <property type="evidence" value="ECO:0007669"/>
    <property type="project" value="UniProtKB-KW"/>
</dbReference>
<evidence type="ECO:0000256" key="12">
    <source>
        <dbReference type="ARBA" id="ARBA00022759"/>
    </source>
</evidence>
<keyword evidence="14" id="KW-0460">Magnesium</keyword>
<dbReference type="SUPFAM" id="SSF50249">
    <property type="entry name" value="Nucleic acid-binding proteins"/>
    <property type="match status" value="1"/>
</dbReference>
<sequence>MTSPLSVVVDKKIIVNVSDDMTRIGILENNLLSEIYIEKDDTERIVGNIYKGVVTNVFPGMQAAFIDIGLEKDVFLYIGDIDGFGLEDLTDSEESSDRSIKDILDPGQEIVIQILKEPIGSKGARGTTCITLPGRYVVLMPGVEHIGVSKKIADEEERERLRTLGEKIIPKGFGLIMRTVAEGADEAALATDIGFLLRLWEGISDRIRFASPYSLIYRDLNPVLKLTRDLMDEKTSLFAIDSKVHYESVINFLNAFSPHLVSLVEYYDSRLPLFEKYGIEHEIEKALMRRVWLPSGGYMVIEKTEALTAIDVNTGKFVGKINLEETVFATNMEAVVEMARQIRLRDIGGIIIVDLIDMIEEAHKEQVMARLNEVLPRDRSKIKVLPINEFGLVQLTRKRVRKALQGTLCQSCPYCNGEGRILATELVYAKTRRKIKKICETTTKSRLSISVHPRVASLLLGDEEENLYRLEEETGKKITVRANEDYHLEQFNIISE</sequence>
<comment type="caution">
    <text evidence="17">The sequence shown here is derived from an EMBL/GenBank/DDBJ whole genome shotgun (WGS) entry which is preliminary data.</text>
</comment>
<keyword evidence="12" id="KW-0255">Endonuclease</keyword>
<evidence type="ECO:0000256" key="13">
    <source>
        <dbReference type="ARBA" id="ARBA00022801"/>
    </source>
</evidence>
<keyword evidence="7" id="KW-0820">tRNA-binding</keyword>
<dbReference type="InterPro" id="IPR048583">
    <property type="entry name" value="RNase_E_G_thioredoxin-like"/>
</dbReference>
<dbReference type="PANTHER" id="PTHR30001">
    <property type="entry name" value="RIBONUCLEASE"/>
    <property type="match status" value="1"/>
</dbReference>
<evidence type="ECO:0000313" key="18">
    <source>
        <dbReference type="Proteomes" id="UP000233256"/>
    </source>
</evidence>
<dbReference type="GO" id="GO:0046872">
    <property type="term" value="F:metal ion binding"/>
    <property type="evidence" value="ECO:0007669"/>
    <property type="project" value="UniProtKB-KW"/>
</dbReference>
<dbReference type="AlphaFoldDB" id="A0A2N1PTU6"/>
<keyword evidence="5" id="KW-0963">Cytoplasm</keyword>
<keyword evidence="11" id="KW-0699">rRNA-binding</keyword>
<comment type="cofactor">
    <cofactor evidence="1">
        <name>Mg(2+)</name>
        <dbReference type="ChEBI" id="CHEBI:18420"/>
    </cofactor>
</comment>
<evidence type="ECO:0000259" key="16">
    <source>
        <dbReference type="PROSITE" id="PS50126"/>
    </source>
</evidence>
<evidence type="ECO:0000256" key="4">
    <source>
        <dbReference type="ARBA" id="ARBA00017719"/>
    </source>
</evidence>
<reference evidence="17 18" key="1">
    <citation type="journal article" date="2017" name="ISME J.">
        <title>Potential for microbial H2 and metal transformations associated with novel bacteria and archaea in deep terrestrial subsurface sediments.</title>
        <authorList>
            <person name="Hernsdorf A.W."/>
            <person name="Amano Y."/>
            <person name="Miyakawa K."/>
            <person name="Ise K."/>
            <person name="Suzuki Y."/>
            <person name="Anantharaman K."/>
            <person name="Probst A."/>
            <person name="Burstein D."/>
            <person name="Thomas B.C."/>
            <person name="Banfield J.F."/>
        </authorList>
    </citation>
    <scope>NUCLEOTIDE SEQUENCE [LARGE SCALE GENOMIC DNA]</scope>
    <source>
        <strain evidence="17">HGW-Wallbacteria-1</strain>
    </source>
</reference>
<evidence type="ECO:0000256" key="10">
    <source>
        <dbReference type="ARBA" id="ARBA00022723"/>
    </source>
</evidence>
<evidence type="ECO:0000256" key="8">
    <source>
        <dbReference type="ARBA" id="ARBA00022694"/>
    </source>
</evidence>
<feature type="domain" description="S1 motif" evidence="16">
    <location>
        <begin position="47"/>
        <end position="133"/>
    </location>
</feature>
<dbReference type="EMBL" id="PGXC01000002">
    <property type="protein sequence ID" value="PKK91773.1"/>
    <property type="molecule type" value="Genomic_DNA"/>
</dbReference>
<accession>A0A2N1PTU6</accession>
<keyword evidence="10" id="KW-0479">Metal-binding</keyword>
<evidence type="ECO:0000256" key="15">
    <source>
        <dbReference type="ARBA" id="ARBA00022884"/>
    </source>
</evidence>
<dbReference type="PROSITE" id="PS50126">
    <property type="entry name" value="S1"/>
    <property type="match status" value="1"/>
</dbReference>
<keyword evidence="15" id="KW-0694">RNA-binding</keyword>
<dbReference type="GO" id="GO:0005737">
    <property type="term" value="C:cytoplasm"/>
    <property type="evidence" value="ECO:0007669"/>
    <property type="project" value="UniProtKB-SubCell"/>
</dbReference>
<evidence type="ECO:0000256" key="14">
    <source>
        <dbReference type="ARBA" id="ARBA00022842"/>
    </source>
</evidence>
<comment type="similarity">
    <text evidence="3">Belongs to the RNase E/G family. RNase G subfamily.</text>
</comment>
<evidence type="ECO:0000256" key="1">
    <source>
        <dbReference type="ARBA" id="ARBA00001946"/>
    </source>
</evidence>
<dbReference type="Proteomes" id="UP000233256">
    <property type="component" value="Unassembled WGS sequence"/>
</dbReference>
<dbReference type="Gene3D" id="2.40.50.140">
    <property type="entry name" value="Nucleic acid-binding proteins"/>
    <property type="match status" value="1"/>
</dbReference>
<name>A0A2N1PTU6_9BACT</name>
<dbReference type="Gene3D" id="3.40.1260.20">
    <property type="entry name" value="Ribonuclease E, catalytic domain"/>
    <property type="match status" value="1"/>
</dbReference>
<comment type="subcellular location">
    <subcellularLocation>
        <location evidence="2">Cytoplasm</location>
    </subcellularLocation>
</comment>
<dbReference type="PANTHER" id="PTHR30001:SF0">
    <property type="entry name" value="RIBONUCLEASE G"/>
    <property type="match status" value="1"/>
</dbReference>
<dbReference type="SMART" id="SM00316">
    <property type="entry name" value="S1"/>
    <property type="match status" value="1"/>
</dbReference>
<dbReference type="InterPro" id="IPR019307">
    <property type="entry name" value="RNA-bd_AU-1/RNase_E/G"/>
</dbReference>
<dbReference type="InterPro" id="IPR004659">
    <property type="entry name" value="RNase_E/G"/>
</dbReference>
<proteinExistence type="inferred from homology"/>
<evidence type="ECO:0000256" key="5">
    <source>
        <dbReference type="ARBA" id="ARBA00022490"/>
    </source>
</evidence>
<evidence type="ECO:0000256" key="11">
    <source>
        <dbReference type="ARBA" id="ARBA00022730"/>
    </source>
</evidence>
<gene>
    <name evidence="17" type="ORF">CVV64_03675</name>
</gene>
<evidence type="ECO:0000256" key="2">
    <source>
        <dbReference type="ARBA" id="ARBA00004496"/>
    </source>
</evidence>
<dbReference type="Pfam" id="PF10150">
    <property type="entry name" value="RNase_E_G"/>
    <property type="match status" value="1"/>
</dbReference>
<dbReference type="NCBIfam" id="TIGR00757">
    <property type="entry name" value="RNaseEG"/>
    <property type="match status" value="1"/>
</dbReference>
<dbReference type="CDD" id="cd04453">
    <property type="entry name" value="S1_RNase_E"/>
    <property type="match status" value="1"/>
</dbReference>
<dbReference type="GO" id="GO:0008033">
    <property type="term" value="P:tRNA processing"/>
    <property type="evidence" value="ECO:0007669"/>
    <property type="project" value="UniProtKB-KW"/>
</dbReference>
<evidence type="ECO:0000256" key="7">
    <source>
        <dbReference type="ARBA" id="ARBA00022555"/>
    </source>
</evidence>
<dbReference type="Pfam" id="PF20833">
    <property type="entry name" value="RNase_E_G_Thio"/>
    <property type="match status" value="1"/>
</dbReference>
<evidence type="ECO:0000313" key="17">
    <source>
        <dbReference type="EMBL" id="PKK91773.1"/>
    </source>
</evidence>
<keyword evidence="6" id="KW-0698">rRNA processing</keyword>
<keyword evidence="8" id="KW-0819">tRNA processing</keyword>
<dbReference type="GO" id="GO:0000049">
    <property type="term" value="F:tRNA binding"/>
    <property type="evidence" value="ECO:0007669"/>
    <property type="project" value="UniProtKB-KW"/>
</dbReference>
<evidence type="ECO:0000256" key="6">
    <source>
        <dbReference type="ARBA" id="ARBA00022552"/>
    </source>
</evidence>
<organism evidence="17 18">
    <name type="scientific">Candidatus Wallbacteria bacterium HGW-Wallbacteria-1</name>
    <dbReference type="NCBI Taxonomy" id="2013854"/>
    <lineage>
        <taxon>Bacteria</taxon>
        <taxon>Candidatus Walliibacteriota</taxon>
    </lineage>
</organism>
<dbReference type="GO" id="GO:0016787">
    <property type="term" value="F:hydrolase activity"/>
    <property type="evidence" value="ECO:0007669"/>
    <property type="project" value="UniProtKB-KW"/>
</dbReference>
<dbReference type="InterPro" id="IPR003029">
    <property type="entry name" value="S1_domain"/>
</dbReference>
<evidence type="ECO:0000256" key="9">
    <source>
        <dbReference type="ARBA" id="ARBA00022722"/>
    </source>
</evidence>
<evidence type="ECO:0000256" key="3">
    <source>
        <dbReference type="ARBA" id="ARBA00005663"/>
    </source>
</evidence>
<keyword evidence="13" id="KW-0378">Hydrolase</keyword>
<keyword evidence="9" id="KW-0540">Nuclease</keyword>
<dbReference type="GO" id="GO:0006364">
    <property type="term" value="P:rRNA processing"/>
    <property type="evidence" value="ECO:0007669"/>
    <property type="project" value="UniProtKB-KW"/>
</dbReference>
<dbReference type="InterPro" id="IPR012340">
    <property type="entry name" value="NA-bd_OB-fold"/>
</dbReference>
<dbReference type="GO" id="GO:0019843">
    <property type="term" value="F:rRNA binding"/>
    <property type="evidence" value="ECO:0007669"/>
    <property type="project" value="UniProtKB-KW"/>
</dbReference>
<dbReference type="GO" id="GO:0004540">
    <property type="term" value="F:RNA nuclease activity"/>
    <property type="evidence" value="ECO:0007669"/>
    <property type="project" value="InterPro"/>
</dbReference>